<proteinExistence type="predicted"/>
<evidence type="ECO:0000256" key="1">
    <source>
        <dbReference type="SAM" id="MobiDB-lite"/>
    </source>
</evidence>
<name>A0ABY1JNM9_9BACL</name>
<accession>A0ABY1JNM9</accession>
<feature type="region of interest" description="Disordered" evidence="1">
    <location>
        <begin position="62"/>
        <end position="81"/>
    </location>
</feature>
<evidence type="ECO:0000313" key="3">
    <source>
        <dbReference type="Proteomes" id="UP000186666"/>
    </source>
</evidence>
<comment type="caution">
    <text evidence="2">The sequence shown here is derived from an EMBL/GenBank/DDBJ whole genome shotgun (WGS) entry which is preliminary data.</text>
</comment>
<dbReference type="Proteomes" id="UP000186666">
    <property type="component" value="Unassembled WGS sequence"/>
</dbReference>
<dbReference type="EMBL" id="FTNK01000002">
    <property type="protein sequence ID" value="SIQ50123.1"/>
    <property type="molecule type" value="Genomic_DNA"/>
</dbReference>
<gene>
    <name evidence="2" type="ORF">SAMN05421578_102278</name>
</gene>
<keyword evidence="3" id="KW-1185">Reference proteome</keyword>
<evidence type="ECO:0000313" key="2">
    <source>
        <dbReference type="EMBL" id="SIQ50123.1"/>
    </source>
</evidence>
<protein>
    <submittedName>
        <fullName evidence="2">Uncharacterized protein</fullName>
    </submittedName>
</protein>
<organism evidence="2 3">
    <name type="scientific">Paenibacillus macquariensis</name>
    <dbReference type="NCBI Taxonomy" id="948756"/>
    <lineage>
        <taxon>Bacteria</taxon>
        <taxon>Bacillati</taxon>
        <taxon>Bacillota</taxon>
        <taxon>Bacilli</taxon>
        <taxon>Bacillales</taxon>
        <taxon>Paenibacillaceae</taxon>
        <taxon>Paenibacillus</taxon>
    </lineage>
</organism>
<reference evidence="2 3" key="1">
    <citation type="submission" date="2017-01" db="EMBL/GenBank/DDBJ databases">
        <authorList>
            <person name="Varghese N."/>
            <person name="Submissions S."/>
        </authorList>
    </citation>
    <scope>NUCLEOTIDE SEQUENCE [LARGE SCALE GENOMIC DNA]</scope>
    <source>
        <strain evidence="2 3">ATCC 23464</strain>
    </source>
</reference>
<sequence>MKMVSTRELWCVQNQGMARLHCVVSHSVHGSCLRSLSIRFGSSTRQGHWFGERIGDIQPKAACRSRNRTEAEQTKNPQRKPHINIRIYSTSITSTPTGACIQQNRPNCPNPPQTLRTCLEREADPI</sequence>